<dbReference type="VEuPathDB" id="TrichDB:TVAGG3_0267960"/>
<proteinExistence type="predicted"/>
<gene>
    <name evidence="1" type="ORF">TVAG_292880</name>
</gene>
<name>A2EWX8_TRIV3</name>
<protein>
    <submittedName>
        <fullName evidence="1">Uncharacterized protein</fullName>
    </submittedName>
</protein>
<reference evidence="1" key="2">
    <citation type="journal article" date="2007" name="Science">
        <title>Draft genome sequence of the sexually transmitted pathogen Trichomonas vaginalis.</title>
        <authorList>
            <person name="Carlton J.M."/>
            <person name="Hirt R.P."/>
            <person name="Silva J.C."/>
            <person name="Delcher A.L."/>
            <person name="Schatz M."/>
            <person name="Zhao Q."/>
            <person name="Wortman J.R."/>
            <person name="Bidwell S.L."/>
            <person name="Alsmark U.C.M."/>
            <person name="Besteiro S."/>
            <person name="Sicheritz-Ponten T."/>
            <person name="Noel C.J."/>
            <person name="Dacks J.B."/>
            <person name="Foster P.G."/>
            <person name="Simillion C."/>
            <person name="Van de Peer Y."/>
            <person name="Miranda-Saavedra D."/>
            <person name="Barton G.J."/>
            <person name="Westrop G.D."/>
            <person name="Mueller S."/>
            <person name="Dessi D."/>
            <person name="Fiori P.L."/>
            <person name="Ren Q."/>
            <person name="Paulsen I."/>
            <person name="Zhang H."/>
            <person name="Bastida-Corcuera F.D."/>
            <person name="Simoes-Barbosa A."/>
            <person name="Brown M.T."/>
            <person name="Hayes R.D."/>
            <person name="Mukherjee M."/>
            <person name="Okumura C.Y."/>
            <person name="Schneider R."/>
            <person name="Smith A.J."/>
            <person name="Vanacova S."/>
            <person name="Villalvazo M."/>
            <person name="Haas B.J."/>
            <person name="Pertea M."/>
            <person name="Feldblyum T.V."/>
            <person name="Utterback T.R."/>
            <person name="Shu C.L."/>
            <person name="Osoegawa K."/>
            <person name="de Jong P.J."/>
            <person name="Hrdy I."/>
            <person name="Horvathova L."/>
            <person name="Zubacova Z."/>
            <person name="Dolezal P."/>
            <person name="Malik S.B."/>
            <person name="Logsdon J.M. Jr."/>
            <person name="Henze K."/>
            <person name="Gupta A."/>
            <person name="Wang C.C."/>
            <person name="Dunne R.L."/>
            <person name="Upcroft J.A."/>
            <person name="Upcroft P."/>
            <person name="White O."/>
            <person name="Salzberg S.L."/>
            <person name="Tang P."/>
            <person name="Chiu C.-H."/>
            <person name="Lee Y.-S."/>
            <person name="Embley T.M."/>
            <person name="Coombs G.H."/>
            <person name="Mottram J.C."/>
            <person name="Tachezy J."/>
            <person name="Fraser-Liggett C.M."/>
            <person name="Johnson P.J."/>
        </authorList>
    </citation>
    <scope>NUCLEOTIDE SEQUENCE [LARGE SCALE GENOMIC DNA]</scope>
    <source>
        <strain evidence="1">G3</strain>
    </source>
</reference>
<dbReference type="Proteomes" id="UP000001542">
    <property type="component" value="Unassembled WGS sequence"/>
</dbReference>
<dbReference type="EMBL" id="DS113523">
    <property type="protein sequence ID" value="EAY02820.1"/>
    <property type="molecule type" value="Genomic_DNA"/>
</dbReference>
<dbReference type="KEGG" id="tva:4760660"/>
<dbReference type="InParanoid" id="A2EWX8"/>
<dbReference type="AlphaFoldDB" id="A2EWX8"/>
<keyword evidence="2" id="KW-1185">Reference proteome</keyword>
<evidence type="ECO:0000313" key="1">
    <source>
        <dbReference type="EMBL" id="EAY02820.1"/>
    </source>
</evidence>
<dbReference type="VEuPathDB" id="TrichDB:TVAG_292880"/>
<reference evidence="1" key="1">
    <citation type="submission" date="2006-10" db="EMBL/GenBank/DDBJ databases">
        <authorList>
            <person name="Amadeo P."/>
            <person name="Zhao Q."/>
            <person name="Wortman J."/>
            <person name="Fraser-Liggett C."/>
            <person name="Carlton J."/>
        </authorList>
    </citation>
    <scope>NUCLEOTIDE SEQUENCE</scope>
    <source>
        <strain evidence="1">G3</strain>
    </source>
</reference>
<dbReference type="RefSeq" id="XP_001315043.1">
    <property type="nucleotide sequence ID" value="XM_001315008.1"/>
</dbReference>
<evidence type="ECO:0000313" key="2">
    <source>
        <dbReference type="Proteomes" id="UP000001542"/>
    </source>
</evidence>
<accession>A2EWX8</accession>
<organism evidence="1 2">
    <name type="scientific">Trichomonas vaginalis (strain ATCC PRA-98 / G3)</name>
    <dbReference type="NCBI Taxonomy" id="412133"/>
    <lineage>
        <taxon>Eukaryota</taxon>
        <taxon>Metamonada</taxon>
        <taxon>Parabasalia</taxon>
        <taxon>Trichomonadida</taxon>
        <taxon>Trichomonadidae</taxon>
        <taxon>Trichomonas</taxon>
    </lineage>
</organism>
<sequence>MTEPGLRFYTDYELYKESDIAPSPVEHPDVTLISALPTSTFGAYMESFTPNFQEPSWESIDYSRNCFSFTDVASSFDSDGSFLYIQDSPPDVITKPTDGINTPQIELFWQRYNEYPQYLKKIKKRNRRKAKKGNKNN</sequence>